<feature type="region of interest" description="Disordered" evidence="1">
    <location>
        <begin position="1"/>
        <end position="37"/>
    </location>
</feature>
<feature type="transmembrane region" description="Helical" evidence="2">
    <location>
        <begin position="44"/>
        <end position="67"/>
    </location>
</feature>
<dbReference type="InterPro" id="IPR052521">
    <property type="entry name" value="Cell_div_SPOR-domain"/>
</dbReference>
<dbReference type="AlphaFoldDB" id="A0A7X0JPB0"/>
<dbReference type="PANTHER" id="PTHR38687">
    <property type="entry name" value="CELL DIVISION PROTEIN DEDD-RELATED"/>
    <property type="match status" value="1"/>
</dbReference>
<evidence type="ECO:0000313" key="4">
    <source>
        <dbReference type="EMBL" id="MBB6519808.1"/>
    </source>
</evidence>
<dbReference type="GO" id="GO:0042834">
    <property type="term" value="F:peptidoglycan binding"/>
    <property type="evidence" value="ECO:0007669"/>
    <property type="project" value="InterPro"/>
</dbReference>
<dbReference type="SUPFAM" id="SSF110997">
    <property type="entry name" value="Sporulation related repeat"/>
    <property type="match status" value="1"/>
</dbReference>
<dbReference type="EMBL" id="JACHHT010000001">
    <property type="protein sequence ID" value="MBB6519808.1"/>
    <property type="molecule type" value="Genomic_DNA"/>
</dbReference>
<evidence type="ECO:0000256" key="2">
    <source>
        <dbReference type="SAM" id="Phobius"/>
    </source>
</evidence>
<keyword evidence="2" id="KW-0812">Transmembrane</keyword>
<feature type="compositionally biased region" description="Low complexity" evidence="1">
    <location>
        <begin position="13"/>
        <end position="24"/>
    </location>
</feature>
<dbReference type="Gene3D" id="3.30.70.1070">
    <property type="entry name" value="Sporulation related repeat"/>
    <property type="match status" value="1"/>
</dbReference>
<evidence type="ECO:0000256" key="1">
    <source>
        <dbReference type="SAM" id="MobiDB-lite"/>
    </source>
</evidence>
<name>A0A7X0JPB0_9GAMM</name>
<dbReference type="GO" id="GO:0030428">
    <property type="term" value="C:cell septum"/>
    <property type="evidence" value="ECO:0007669"/>
    <property type="project" value="TreeGrafter"/>
</dbReference>
<dbReference type="GO" id="GO:0032506">
    <property type="term" value="P:cytokinetic process"/>
    <property type="evidence" value="ECO:0007669"/>
    <property type="project" value="TreeGrafter"/>
</dbReference>
<keyword evidence="4" id="KW-0131">Cell cycle</keyword>
<keyword evidence="4" id="KW-0132">Cell division</keyword>
<accession>A0A7X0JPB0</accession>
<dbReference type="PANTHER" id="PTHR38687:SF1">
    <property type="entry name" value="CELL DIVISION PROTEIN DEDD"/>
    <property type="match status" value="1"/>
</dbReference>
<dbReference type="PROSITE" id="PS51724">
    <property type="entry name" value="SPOR"/>
    <property type="match status" value="1"/>
</dbReference>
<proteinExistence type="predicted"/>
<evidence type="ECO:0000313" key="5">
    <source>
        <dbReference type="Proteomes" id="UP000528457"/>
    </source>
</evidence>
<dbReference type="RefSeq" id="WP_166853093.1">
    <property type="nucleotide sequence ID" value="NZ_JAAONY010000001.1"/>
</dbReference>
<dbReference type="InterPro" id="IPR007730">
    <property type="entry name" value="SPOR-like_dom"/>
</dbReference>
<feature type="domain" description="SPOR" evidence="3">
    <location>
        <begin position="123"/>
        <end position="203"/>
    </location>
</feature>
<dbReference type="Proteomes" id="UP000528457">
    <property type="component" value="Unassembled WGS sequence"/>
</dbReference>
<dbReference type="Pfam" id="PF05036">
    <property type="entry name" value="SPOR"/>
    <property type="match status" value="1"/>
</dbReference>
<sequence>MSQDFAKKKRSTTARNSTRSSSNKGNKRRPSNSKKTQTRSASGWLWFLSGGLLGSLATFLIFLSGVIPIPQDKAPGKTQSRATQAAEEKPVPQPRFDFYELLKESEVVVEKSADAYDGGGPREQKNMEYLLQVGSFRSPNDADRLHAELALSGFDSQVEKVKVRNGSTWHRVLVGPYASRSKLANTRGKLISKGIETLVIEREAR</sequence>
<protein>
    <submittedName>
        <fullName evidence="4">Cell division protein FtsN</fullName>
    </submittedName>
</protein>
<comment type="caution">
    <text evidence="4">The sequence shown here is derived from an EMBL/GenBank/DDBJ whole genome shotgun (WGS) entry which is preliminary data.</text>
</comment>
<reference evidence="4 5" key="1">
    <citation type="submission" date="2020-08" db="EMBL/GenBank/DDBJ databases">
        <title>Genomic Encyclopedia of Type Strains, Phase IV (KMG-IV): sequencing the most valuable type-strain genomes for metagenomic binning, comparative biology and taxonomic classification.</title>
        <authorList>
            <person name="Goeker M."/>
        </authorList>
    </citation>
    <scope>NUCLEOTIDE SEQUENCE [LARGE SCALE GENOMIC DNA]</scope>
    <source>
        <strain evidence="4 5">DSM 22368</strain>
    </source>
</reference>
<organism evidence="4 5">
    <name type="scientific">Pseudoteredinibacter isoporae</name>
    <dbReference type="NCBI Taxonomy" id="570281"/>
    <lineage>
        <taxon>Bacteria</taxon>
        <taxon>Pseudomonadati</taxon>
        <taxon>Pseudomonadota</taxon>
        <taxon>Gammaproteobacteria</taxon>
        <taxon>Cellvibrionales</taxon>
        <taxon>Cellvibrionaceae</taxon>
        <taxon>Pseudoteredinibacter</taxon>
    </lineage>
</organism>
<keyword evidence="2" id="KW-1133">Transmembrane helix</keyword>
<gene>
    <name evidence="4" type="ORF">HNR48_000086</name>
</gene>
<dbReference type="InterPro" id="IPR036680">
    <property type="entry name" value="SPOR-like_sf"/>
</dbReference>
<keyword evidence="2" id="KW-0472">Membrane</keyword>
<dbReference type="InParanoid" id="A0A7X0JPB0"/>
<evidence type="ECO:0000259" key="3">
    <source>
        <dbReference type="PROSITE" id="PS51724"/>
    </source>
</evidence>
<dbReference type="GO" id="GO:0032153">
    <property type="term" value="C:cell division site"/>
    <property type="evidence" value="ECO:0007669"/>
    <property type="project" value="TreeGrafter"/>
</dbReference>
<keyword evidence="5" id="KW-1185">Reference proteome</keyword>